<evidence type="ECO:0000313" key="2">
    <source>
        <dbReference type="EMBL" id="RKR64324.1"/>
    </source>
</evidence>
<dbReference type="InterPro" id="IPR001633">
    <property type="entry name" value="EAL_dom"/>
</dbReference>
<proteinExistence type="predicted"/>
<evidence type="ECO:0000313" key="3">
    <source>
        <dbReference type="EMBL" id="SQA65651.1"/>
    </source>
</evidence>
<dbReference type="GeneID" id="66903074"/>
<dbReference type="InterPro" id="IPR035919">
    <property type="entry name" value="EAL_sf"/>
</dbReference>
<name>A0AB38G2S4_9ENTR</name>
<dbReference type="EMBL" id="UAVL01000022">
    <property type="protein sequence ID" value="SQA65651.1"/>
    <property type="molecule type" value="Genomic_DNA"/>
</dbReference>
<dbReference type="Proteomes" id="UP000267341">
    <property type="component" value="Unassembled WGS sequence"/>
</dbReference>
<protein>
    <submittedName>
        <fullName evidence="3">Cyclic di-GMP regulator CdgR</fullName>
    </submittedName>
    <submittedName>
        <fullName evidence="2">EAL domain-containing protein (Putative c-di-GMP-specific phosphodiesterase class I)</fullName>
    </submittedName>
</protein>
<dbReference type="Proteomes" id="UP000251313">
    <property type="component" value="Unassembled WGS sequence"/>
</dbReference>
<comment type="caution">
    <text evidence="3">The sequence shown here is derived from an EMBL/GenBank/DDBJ whole genome shotgun (WGS) entry which is preliminary data.</text>
</comment>
<sequence>MIVSLDNTYRSDFLLLPARNFAGGLVGLEIITHFTATNGDVRIPTDLVIQHMTAEQELMLFKEKLAVLATCQLFFIQHQLLAWINITPAIALAFLNDELLVKDVKRFPFLELTVNENYPGLNQLSANDPLFVLAKRFNLVLANFGAGDASTKAIFAGVFSRIQLDRNFVQRRVMSPSFEPFMRAIVTQMQPYCATLMIAGVDSEETLTRIRPFAFSAMQGMLWPPVPPEQVTTLVQG</sequence>
<organism evidence="3 4">
    <name type="scientific">Yokenella regensburgei</name>
    <dbReference type="NCBI Taxonomy" id="158877"/>
    <lineage>
        <taxon>Bacteria</taxon>
        <taxon>Pseudomonadati</taxon>
        <taxon>Pseudomonadota</taxon>
        <taxon>Gammaproteobacteria</taxon>
        <taxon>Enterobacterales</taxon>
        <taxon>Enterobacteriaceae</taxon>
        <taxon>Yokenella</taxon>
    </lineage>
</organism>
<dbReference type="PROSITE" id="PS50883">
    <property type="entry name" value="EAL"/>
    <property type="match status" value="1"/>
</dbReference>
<dbReference type="EMBL" id="RBIZ01000003">
    <property type="protein sequence ID" value="RKR64324.1"/>
    <property type="molecule type" value="Genomic_DNA"/>
</dbReference>
<accession>A0AB38G2S4</accession>
<keyword evidence="5" id="KW-1185">Reference proteome</keyword>
<evidence type="ECO:0000313" key="4">
    <source>
        <dbReference type="Proteomes" id="UP000251313"/>
    </source>
</evidence>
<feature type="domain" description="EAL" evidence="1">
    <location>
        <begin position="1"/>
        <end position="237"/>
    </location>
</feature>
<evidence type="ECO:0000313" key="5">
    <source>
        <dbReference type="Proteomes" id="UP000267341"/>
    </source>
</evidence>
<evidence type="ECO:0000259" key="1">
    <source>
        <dbReference type="PROSITE" id="PS50883"/>
    </source>
</evidence>
<dbReference type="AlphaFoldDB" id="A0AB38G2S4"/>
<gene>
    <name evidence="3" type="primary">cdgR</name>
    <name evidence="2" type="ORF">C7387_1015</name>
    <name evidence="3" type="ORF">NCTC11967_04693</name>
</gene>
<dbReference type="RefSeq" id="WP_006820198.1">
    <property type="nucleotide sequence ID" value="NZ_CABKQJ010000016.1"/>
</dbReference>
<dbReference type="SUPFAM" id="SSF141868">
    <property type="entry name" value="EAL domain-like"/>
    <property type="match status" value="1"/>
</dbReference>
<reference evidence="2 5" key="2">
    <citation type="submission" date="2018-10" db="EMBL/GenBank/DDBJ databases">
        <title>Genomic Encyclopedia of Type Strains, Phase IV (KMG-IV): sequencing the most valuable type-strain genomes for metagenomic binning, comparative biology and taxonomic classification.</title>
        <authorList>
            <person name="Goeker M."/>
        </authorList>
    </citation>
    <scope>NUCLEOTIDE SEQUENCE [LARGE SCALE GENOMIC DNA]</scope>
    <source>
        <strain evidence="2 5">DSM 5079</strain>
    </source>
</reference>
<reference evidence="3 4" key="1">
    <citation type="submission" date="2018-06" db="EMBL/GenBank/DDBJ databases">
        <authorList>
            <consortium name="Pathogen Informatics"/>
            <person name="Doyle S."/>
        </authorList>
    </citation>
    <scope>NUCLEOTIDE SEQUENCE [LARGE SCALE GENOMIC DNA]</scope>
    <source>
        <strain evidence="3 4">NCTC11967</strain>
    </source>
</reference>
<dbReference type="Pfam" id="PF00563">
    <property type="entry name" value="EAL"/>
    <property type="match status" value="1"/>
</dbReference>
<dbReference type="Gene3D" id="3.20.20.450">
    <property type="entry name" value="EAL domain"/>
    <property type="match status" value="1"/>
</dbReference>